<proteinExistence type="predicted"/>
<accession>A0A0F2TF68</accession>
<gene>
    <name evidence="2" type="ORF">VM95_12775</name>
</gene>
<comment type="caution">
    <text evidence="2">The sequence shown here is derived from an EMBL/GenBank/DDBJ whole genome shotgun (WGS) entry which is preliminary data.</text>
</comment>
<name>A0A0F2TF68_STRR3</name>
<sequence>MRSPLVGPRDASQGRIQDVIVCRIVIDCSLVAIGGGFEMHGAQAEFMNAASEDPWPGVLPGSQVSRPANAKGIRAGEQPKSSSAAVR</sequence>
<dbReference type="EMBL" id="JZKH01000020">
    <property type="protein sequence ID" value="KJS61853.1"/>
    <property type="molecule type" value="Genomic_DNA"/>
</dbReference>
<dbReference type="Proteomes" id="UP000033699">
    <property type="component" value="Unassembled WGS sequence"/>
</dbReference>
<evidence type="ECO:0000313" key="3">
    <source>
        <dbReference type="Proteomes" id="UP000033699"/>
    </source>
</evidence>
<organism evidence="2 3">
    <name type="scientific">Streptomyces rubellomurinus (strain ATCC 31215)</name>
    <dbReference type="NCBI Taxonomy" id="359131"/>
    <lineage>
        <taxon>Bacteria</taxon>
        <taxon>Bacillati</taxon>
        <taxon>Actinomycetota</taxon>
        <taxon>Actinomycetes</taxon>
        <taxon>Kitasatosporales</taxon>
        <taxon>Streptomycetaceae</taxon>
        <taxon>Streptomyces</taxon>
    </lineage>
</organism>
<keyword evidence="3" id="KW-1185">Reference proteome</keyword>
<evidence type="ECO:0000256" key="1">
    <source>
        <dbReference type="SAM" id="MobiDB-lite"/>
    </source>
</evidence>
<dbReference type="AlphaFoldDB" id="A0A0F2TF68"/>
<evidence type="ECO:0000313" key="2">
    <source>
        <dbReference type="EMBL" id="KJS61853.1"/>
    </source>
</evidence>
<protein>
    <submittedName>
        <fullName evidence="2">Uncharacterized protein</fullName>
    </submittedName>
</protein>
<feature type="region of interest" description="Disordered" evidence="1">
    <location>
        <begin position="51"/>
        <end position="87"/>
    </location>
</feature>
<reference evidence="2 3" key="1">
    <citation type="submission" date="2015-02" db="EMBL/GenBank/DDBJ databases">
        <authorList>
            <person name="Ju K.-S."/>
            <person name="Doroghazi J.R."/>
            <person name="Metcalf W."/>
        </authorList>
    </citation>
    <scope>NUCLEOTIDE SEQUENCE [LARGE SCALE GENOMIC DNA]</scope>
    <source>
        <strain evidence="2 3">ATCC 31215</strain>
    </source>
</reference>